<dbReference type="PANTHER" id="PTHR42928">
    <property type="entry name" value="TRICARBOXYLATE-BINDING PROTEIN"/>
    <property type="match status" value="1"/>
</dbReference>
<dbReference type="RefSeq" id="WP_124080031.1">
    <property type="nucleotide sequence ID" value="NZ_UWPJ01000020.1"/>
</dbReference>
<dbReference type="CDD" id="cd13578">
    <property type="entry name" value="PBP2_Bug27"/>
    <property type="match status" value="1"/>
</dbReference>
<evidence type="ECO:0000313" key="4">
    <source>
        <dbReference type="Proteomes" id="UP000277294"/>
    </source>
</evidence>
<dbReference type="InterPro" id="IPR042100">
    <property type="entry name" value="Bug_dom1"/>
</dbReference>
<sequence>MKRMTIAGLAGAIMCLGMGLAAASTYPDKPIRLIVPYTPGGATDILAREVGQRLSGVLGQPVVIENRPGGSGNIGGALVARAAPDGYTLLLDGLNLATNPSLFRNMPFDPIKDLTPISSVALSPLALLVNPGAAGHASLASLVAAAKASPGKLTYASAGNGNPTHLFPEAFKRTVGIQVMQVPYKGTAPAMTDLMGGQVDMMFASIGSVQNLVGAGKLKALAVTGAKRSAYLPEVPTFAEAGYPVHETDLGTWWALMGPGGLPAPVVQVLNEAIGKVLRNPETVAALSKLSFDADPIEAATMRDRLQSETRKWSEIIHAAGVIAD</sequence>
<dbReference type="AlphaFoldDB" id="A0A3P4B2K9"/>
<gene>
    <name evidence="3" type="ORF">PIGHUM_02586</name>
</gene>
<organism evidence="3 4">
    <name type="scientific">Pigmentiphaga humi</name>
    <dbReference type="NCBI Taxonomy" id="2478468"/>
    <lineage>
        <taxon>Bacteria</taxon>
        <taxon>Pseudomonadati</taxon>
        <taxon>Pseudomonadota</taxon>
        <taxon>Betaproteobacteria</taxon>
        <taxon>Burkholderiales</taxon>
        <taxon>Alcaligenaceae</taxon>
        <taxon>Pigmentiphaga</taxon>
    </lineage>
</organism>
<dbReference type="PANTHER" id="PTHR42928:SF5">
    <property type="entry name" value="BLR1237 PROTEIN"/>
    <property type="match status" value="1"/>
</dbReference>
<feature type="chain" id="PRO_5018042033" evidence="2">
    <location>
        <begin position="24"/>
        <end position="325"/>
    </location>
</feature>
<comment type="similarity">
    <text evidence="1">Belongs to the UPF0065 (bug) family.</text>
</comment>
<keyword evidence="3" id="KW-0675">Receptor</keyword>
<dbReference type="Pfam" id="PF03401">
    <property type="entry name" value="TctC"/>
    <property type="match status" value="1"/>
</dbReference>
<dbReference type="SUPFAM" id="SSF53850">
    <property type="entry name" value="Periplasmic binding protein-like II"/>
    <property type="match status" value="1"/>
</dbReference>
<dbReference type="EMBL" id="UWPJ01000020">
    <property type="protein sequence ID" value="VCU70514.1"/>
    <property type="molecule type" value="Genomic_DNA"/>
</dbReference>
<dbReference type="Gene3D" id="3.40.190.10">
    <property type="entry name" value="Periplasmic binding protein-like II"/>
    <property type="match status" value="1"/>
</dbReference>
<evidence type="ECO:0000313" key="3">
    <source>
        <dbReference type="EMBL" id="VCU70514.1"/>
    </source>
</evidence>
<protein>
    <submittedName>
        <fullName evidence="3">Tripartite tricarboxylate transporter family receptor</fullName>
    </submittedName>
</protein>
<feature type="signal peptide" evidence="2">
    <location>
        <begin position="1"/>
        <end position="23"/>
    </location>
</feature>
<dbReference type="PIRSF" id="PIRSF017082">
    <property type="entry name" value="YflP"/>
    <property type="match status" value="1"/>
</dbReference>
<proteinExistence type="inferred from homology"/>
<dbReference type="InterPro" id="IPR005064">
    <property type="entry name" value="BUG"/>
</dbReference>
<dbReference type="Proteomes" id="UP000277294">
    <property type="component" value="Unassembled WGS sequence"/>
</dbReference>
<dbReference type="Gene3D" id="3.40.190.150">
    <property type="entry name" value="Bordetella uptake gene, domain 1"/>
    <property type="match status" value="1"/>
</dbReference>
<dbReference type="OrthoDB" id="8678477at2"/>
<reference evidence="3 4" key="1">
    <citation type="submission" date="2018-10" db="EMBL/GenBank/DDBJ databases">
        <authorList>
            <person name="Criscuolo A."/>
        </authorList>
    </citation>
    <scope>NUCLEOTIDE SEQUENCE [LARGE SCALE GENOMIC DNA]</scope>
    <source>
        <strain evidence="3">DnA1</strain>
    </source>
</reference>
<evidence type="ECO:0000256" key="1">
    <source>
        <dbReference type="ARBA" id="ARBA00006987"/>
    </source>
</evidence>
<keyword evidence="4" id="KW-1185">Reference proteome</keyword>
<evidence type="ECO:0000256" key="2">
    <source>
        <dbReference type="SAM" id="SignalP"/>
    </source>
</evidence>
<name>A0A3P4B2K9_9BURK</name>
<accession>A0A3P4B2K9</accession>
<keyword evidence="2" id="KW-0732">Signal</keyword>